<comment type="caution">
    <text evidence="1">The sequence shown here is derived from an EMBL/GenBank/DDBJ whole genome shotgun (WGS) entry which is preliminary data.</text>
</comment>
<gene>
    <name evidence="1" type="ORF">Glove_87g104</name>
</gene>
<organism evidence="1 2">
    <name type="scientific">Diversispora epigaea</name>
    <dbReference type="NCBI Taxonomy" id="1348612"/>
    <lineage>
        <taxon>Eukaryota</taxon>
        <taxon>Fungi</taxon>
        <taxon>Fungi incertae sedis</taxon>
        <taxon>Mucoromycota</taxon>
        <taxon>Glomeromycotina</taxon>
        <taxon>Glomeromycetes</taxon>
        <taxon>Diversisporales</taxon>
        <taxon>Diversisporaceae</taxon>
        <taxon>Diversispora</taxon>
    </lineage>
</organism>
<name>A0A397J8M8_9GLOM</name>
<accession>A0A397J8M8</accession>
<protein>
    <recommendedName>
        <fullName evidence="3">Serine-threonine/tyrosine-protein kinase catalytic domain-containing protein</fullName>
    </recommendedName>
</protein>
<evidence type="ECO:0000313" key="1">
    <source>
        <dbReference type="EMBL" id="RHZ83857.1"/>
    </source>
</evidence>
<proteinExistence type="predicted"/>
<dbReference type="EMBL" id="PQFF01000083">
    <property type="protein sequence ID" value="RHZ83857.1"/>
    <property type="molecule type" value="Genomic_DNA"/>
</dbReference>
<dbReference type="AlphaFoldDB" id="A0A397J8M8"/>
<dbReference type="Proteomes" id="UP000266861">
    <property type="component" value="Unassembled WGS sequence"/>
</dbReference>
<evidence type="ECO:0000313" key="2">
    <source>
        <dbReference type="Proteomes" id="UP000266861"/>
    </source>
</evidence>
<dbReference type="OrthoDB" id="2447603at2759"/>
<keyword evidence="2" id="KW-1185">Reference proteome</keyword>
<reference evidence="1 2" key="1">
    <citation type="submission" date="2018-08" db="EMBL/GenBank/DDBJ databases">
        <title>Genome and evolution of the arbuscular mycorrhizal fungus Diversispora epigaea (formerly Glomus versiforme) and its bacterial endosymbionts.</title>
        <authorList>
            <person name="Sun X."/>
            <person name="Fei Z."/>
            <person name="Harrison M."/>
        </authorList>
    </citation>
    <scope>NUCLEOTIDE SEQUENCE [LARGE SCALE GENOMIC DNA]</scope>
    <source>
        <strain evidence="1 2">IT104</strain>
    </source>
</reference>
<sequence>MPINGTPEDYIIIYSDAWKDDPDQRPTIKNIFGSLENIKLENIYNNPNDNQEAYFNNQSRASMDVFSKVSVSQASMDKFSKDSVSFSSSFTTPNWGESQFRKFLSKTLKCLIKL</sequence>
<evidence type="ECO:0008006" key="3">
    <source>
        <dbReference type="Google" id="ProtNLM"/>
    </source>
</evidence>